<dbReference type="RefSeq" id="WP_093054937.1">
    <property type="nucleotide sequence ID" value="NZ_FOGT01000018.1"/>
</dbReference>
<dbReference type="PANTHER" id="PTHR10438">
    <property type="entry name" value="THIOREDOXIN"/>
    <property type="match status" value="1"/>
</dbReference>
<organism evidence="2 3">
    <name type="scientific">Salipaludibacillus aurantiacus</name>
    <dbReference type="NCBI Taxonomy" id="1601833"/>
    <lineage>
        <taxon>Bacteria</taxon>
        <taxon>Bacillati</taxon>
        <taxon>Bacillota</taxon>
        <taxon>Bacilli</taxon>
        <taxon>Bacillales</taxon>
        <taxon>Bacillaceae</taxon>
    </lineage>
</organism>
<dbReference type="InterPro" id="IPR013766">
    <property type="entry name" value="Thioredoxin_domain"/>
</dbReference>
<proteinExistence type="predicted"/>
<dbReference type="SUPFAM" id="SSF52833">
    <property type="entry name" value="Thioredoxin-like"/>
    <property type="match status" value="1"/>
</dbReference>
<feature type="domain" description="Thioredoxin" evidence="1">
    <location>
        <begin position="1"/>
        <end position="105"/>
    </location>
</feature>
<dbReference type="GO" id="GO:0016853">
    <property type="term" value="F:isomerase activity"/>
    <property type="evidence" value="ECO:0007669"/>
    <property type="project" value="UniProtKB-KW"/>
</dbReference>
<dbReference type="STRING" id="1601833.SAMN05518684_11834"/>
<dbReference type="PANTHER" id="PTHR10438:SF468">
    <property type="entry name" value="THIOREDOXIN-1-RELATED"/>
    <property type="match status" value="1"/>
</dbReference>
<reference evidence="3" key="1">
    <citation type="submission" date="2016-10" db="EMBL/GenBank/DDBJ databases">
        <authorList>
            <person name="Varghese N."/>
            <person name="Submissions S."/>
        </authorList>
    </citation>
    <scope>NUCLEOTIDE SEQUENCE [LARGE SCALE GENOMIC DNA]</scope>
    <source>
        <strain evidence="3">S9</strain>
    </source>
</reference>
<sequence length="106" mass="12333">MEQITSHDHYSKVIREKGSVLMFSASWCPDCVVIDPVMPELEEKHSELGFYKVNRDDFIELCQELDIFGIPSFIVFKNGEEAGRFVSKDRKTKEEIDTFIQEAKQK</sequence>
<dbReference type="Gene3D" id="3.40.30.10">
    <property type="entry name" value="Glutaredoxin"/>
    <property type="match status" value="1"/>
</dbReference>
<dbReference type="OrthoDB" id="7629852at2"/>
<dbReference type="EMBL" id="FOGT01000018">
    <property type="protein sequence ID" value="SES35138.1"/>
    <property type="molecule type" value="Genomic_DNA"/>
</dbReference>
<gene>
    <name evidence="2" type="ORF">SAMN05518684_11834</name>
</gene>
<evidence type="ECO:0000313" key="3">
    <source>
        <dbReference type="Proteomes" id="UP000198571"/>
    </source>
</evidence>
<dbReference type="AlphaFoldDB" id="A0A1H9WML2"/>
<dbReference type="InterPro" id="IPR050620">
    <property type="entry name" value="Thioredoxin_H-type-like"/>
</dbReference>
<accession>A0A1H9WML2</accession>
<dbReference type="Pfam" id="PF00085">
    <property type="entry name" value="Thioredoxin"/>
    <property type="match status" value="1"/>
</dbReference>
<keyword evidence="2" id="KW-0413">Isomerase</keyword>
<dbReference type="CDD" id="cd02947">
    <property type="entry name" value="TRX_family"/>
    <property type="match status" value="1"/>
</dbReference>
<protein>
    <submittedName>
        <fullName evidence="2">Thiol-disulfide isomerase or thioredoxin</fullName>
    </submittedName>
</protein>
<dbReference type="Proteomes" id="UP000198571">
    <property type="component" value="Unassembled WGS sequence"/>
</dbReference>
<name>A0A1H9WML2_9BACI</name>
<dbReference type="InterPro" id="IPR036249">
    <property type="entry name" value="Thioredoxin-like_sf"/>
</dbReference>
<keyword evidence="3" id="KW-1185">Reference proteome</keyword>
<dbReference type="PROSITE" id="PS51352">
    <property type="entry name" value="THIOREDOXIN_2"/>
    <property type="match status" value="1"/>
</dbReference>
<evidence type="ECO:0000313" key="2">
    <source>
        <dbReference type="EMBL" id="SES35138.1"/>
    </source>
</evidence>
<evidence type="ECO:0000259" key="1">
    <source>
        <dbReference type="PROSITE" id="PS51352"/>
    </source>
</evidence>